<comment type="caution">
    <text evidence="1">The sequence shown here is derived from an EMBL/GenBank/DDBJ whole genome shotgun (WGS) entry which is preliminary data.</text>
</comment>
<accession>X0VRR6</accession>
<name>X0VRR6_9ZZZZ</name>
<dbReference type="EMBL" id="BARS01027990">
    <property type="protein sequence ID" value="GAG03241.1"/>
    <property type="molecule type" value="Genomic_DNA"/>
</dbReference>
<dbReference type="SUPFAM" id="SSF52096">
    <property type="entry name" value="ClpP/crotonase"/>
    <property type="match status" value="1"/>
</dbReference>
<proteinExistence type="predicted"/>
<evidence type="ECO:0000313" key="1">
    <source>
        <dbReference type="EMBL" id="GAG03241.1"/>
    </source>
</evidence>
<dbReference type="Gene3D" id="3.90.226.10">
    <property type="entry name" value="2-enoyl-CoA Hydratase, Chain A, domain 1"/>
    <property type="match status" value="1"/>
</dbReference>
<organism evidence="1">
    <name type="scientific">marine sediment metagenome</name>
    <dbReference type="NCBI Taxonomy" id="412755"/>
    <lineage>
        <taxon>unclassified sequences</taxon>
        <taxon>metagenomes</taxon>
        <taxon>ecological metagenomes</taxon>
    </lineage>
</organism>
<gene>
    <name evidence="1" type="ORF">S01H1_43913</name>
</gene>
<protein>
    <submittedName>
        <fullName evidence="1">Uncharacterized protein</fullName>
    </submittedName>
</protein>
<dbReference type="InterPro" id="IPR029045">
    <property type="entry name" value="ClpP/crotonase-like_dom_sf"/>
</dbReference>
<dbReference type="AlphaFoldDB" id="X0VRR6"/>
<reference evidence="1" key="1">
    <citation type="journal article" date="2014" name="Front. Microbiol.">
        <title>High frequency of phylogenetically diverse reductive dehalogenase-homologous genes in deep subseafloor sedimentary metagenomes.</title>
        <authorList>
            <person name="Kawai M."/>
            <person name="Futagami T."/>
            <person name="Toyoda A."/>
            <person name="Takaki Y."/>
            <person name="Nishi S."/>
            <person name="Hori S."/>
            <person name="Arai W."/>
            <person name="Tsubouchi T."/>
            <person name="Morono Y."/>
            <person name="Uchiyama I."/>
            <person name="Ito T."/>
            <person name="Fujiyama A."/>
            <person name="Inagaki F."/>
            <person name="Takami H."/>
        </authorList>
    </citation>
    <scope>NUCLEOTIDE SEQUENCE</scope>
    <source>
        <strain evidence="1">Expedition CK06-06</strain>
    </source>
</reference>
<feature type="non-terminal residue" evidence="1">
    <location>
        <position position="1"/>
    </location>
</feature>
<sequence length="71" mass="7524">HGNLTGVGAYVVLPCNLVVRVSNGYVCDARGRIIEANGNVPQIHAEPTIADIVNGTDSVLERAVQALQQKQ</sequence>